<reference evidence="2 5" key="1">
    <citation type="submission" date="2017-11" db="EMBL/GenBank/DDBJ databases">
        <authorList>
            <person name="Han C.G."/>
        </authorList>
    </citation>
    <scope>NUCLEOTIDE SEQUENCE [LARGE SCALE GENOMIC DNA]</scope>
    <source>
        <strain evidence="2 5">HCNT1</strain>
    </source>
</reference>
<evidence type="ECO:0000313" key="7">
    <source>
        <dbReference type="Proteomes" id="UP001060123"/>
    </source>
</evidence>
<name>A0A2N0D7Z4_RHISU</name>
<dbReference type="Proteomes" id="UP000232164">
    <property type="component" value="Unassembled WGS sequence"/>
</dbReference>
<keyword evidence="4" id="KW-0614">Plasmid</keyword>
<feature type="compositionally biased region" description="Basic and acidic residues" evidence="1">
    <location>
        <begin position="8"/>
        <end position="23"/>
    </location>
</feature>
<gene>
    <name evidence="2" type="ORF">CWR43_18985</name>
    <name evidence="3" type="ORF">EV132_12269</name>
    <name evidence="4" type="ORF">N2599_23915</name>
</gene>
<dbReference type="InterPro" id="IPR021513">
    <property type="entry name" value="Phage_RSL1_Orf186"/>
</dbReference>
<dbReference type="Proteomes" id="UP001060123">
    <property type="component" value="Plasmid pWSM1592_1"/>
</dbReference>
<evidence type="ECO:0000313" key="5">
    <source>
        <dbReference type="Proteomes" id="UP000232164"/>
    </source>
</evidence>
<organism evidence="2 5">
    <name type="scientific">Rhizobium sullae</name>
    <name type="common">Rhizobium hedysari</name>
    <dbReference type="NCBI Taxonomy" id="50338"/>
    <lineage>
        <taxon>Bacteria</taxon>
        <taxon>Pseudomonadati</taxon>
        <taxon>Pseudomonadota</taxon>
        <taxon>Alphaproteobacteria</taxon>
        <taxon>Hyphomicrobiales</taxon>
        <taxon>Rhizobiaceae</taxon>
        <taxon>Rhizobium/Agrobacterium group</taxon>
        <taxon>Rhizobium</taxon>
    </lineage>
</organism>
<dbReference type="EMBL" id="SMBH01000022">
    <property type="protein sequence ID" value="TCU10078.1"/>
    <property type="molecule type" value="Genomic_DNA"/>
</dbReference>
<protein>
    <submittedName>
        <fullName evidence="2">DUF3175 domain-containing protein</fullName>
    </submittedName>
    <submittedName>
        <fullName evidence="3">Uncharacterized protein DUF3175</fullName>
    </submittedName>
</protein>
<feature type="region of interest" description="Disordered" evidence="1">
    <location>
        <begin position="77"/>
        <end position="96"/>
    </location>
</feature>
<sequence length="96" mass="11139">MTKAKKKWSQEVTERSDAMDLKEGVFTSSDPKKIARSIKQSAEASHRRKSSPYRSAMSMLTFYINRAGDQLTKKQKDTLEQAKDELRKDFGRETRH</sequence>
<proteinExistence type="predicted"/>
<dbReference type="AlphaFoldDB" id="A0A2N0D7Z4"/>
<dbReference type="EMBL" id="CP104144">
    <property type="protein sequence ID" value="UWU18294.1"/>
    <property type="molecule type" value="Genomic_DNA"/>
</dbReference>
<reference evidence="4" key="4">
    <citation type="submission" date="2022-09" db="EMBL/GenBank/DDBJ databases">
        <title>Australian commercial rhizobial inoculants.</title>
        <authorList>
            <person name="Kohlmeier M.G."/>
            <person name="O'Hara G.W."/>
            <person name="Colombi E."/>
            <person name="Ramsay J.P."/>
            <person name="Terpolilli J."/>
        </authorList>
    </citation>
    <scope>NUCLEOTIDE SEQUENCE</scope>
    <source>
        <strain evidence="4">WSM1592</strain>
        <plasmid evidence="4">pWSM1592_1</plasmid>
    </source>
</reference>
<reference evidence="3 6" key="3">
    <citation type="submission" date="2019-03" db="EMBL/GenBank/DDBJ databases">
        <title>Genomic Encyclopedia of Type Strains, Phase IV (KMG-V): Genome sequencing to study the core and pangenomes of soil and plant-associated prokaryotes.</title>
        <authorList>
            <person name="Whitman W."/>
        </authorList>
    </citation>
    <scope>NUCLEOTIDE SEQUENCE [LARGE SCALE GENOMIC DNA]</scope>
    <source>
        <strain evidence="3 6">Hc14</strain>
    </source>
</reference>
<feature type="region of interest" description="Disordered" evidence="1">
    <location>
        <begin position="1"/>
        <end position="53"/>
    </location>
</feature>
<dbReference type="Proteomes" id="UP000294576">
    <property type="component" value="Unassembled WGS sequence"/>
</dbReference>
<dbReference type="RefSeq" id="WP_027512523.1">
    <property type="nucleotide sequence ID" value="NZ_CP104144.1"/>
</dbReference>
<geneLocation type="plasmid" evidence="4 7">
    <name>pWSM1592_1</name>
</geneLocation>
<accession>A0A2N0D7Z4</accession>
<evidence type="ECO:0000256" key="1">
    <source>
        <dbReference type="SAM" id="MobiDB-lite"/>
    </source>
</evidence>
<evidence type="ECO:0000313" key="6">
    <source>
        <dbReference type="Proteomes" id="UP000294576"/>
    </source>
</evidence>
<evidence type="ECO:0000313" key="3">
    <source>
        <dbReference type="EMBL" id="TCU10078.1"/>
    </source>
</evidence>
<evidence type="ECO:0000313" key="2">
    <source>
        <dbReference type="EMBL" id="PKA42196.1"/>
    </source>
</evidence>
<dbReference type="EMBL" id="PIQN01000014">
    <property type="protein sequence ID" value="PKA42196.1"/>
    <property type="molecule type" value="Genomic_DNA"/>
</dbReference>
<dbReference type="OrthoDB" id="9807263at2"/>
<keyword evidence="7" id="KW-1185">Reference proteome</keyword>
<evidence type="ECO:0000313" key="4">
    <source>
        <dbReference type="EMBL" id="UWU18294.1"/>
    </source>
</evidence>
<dbReference type="Pfam" id="PF11373">
    <property type="entry name" value="DUF3175"/>
    <property type="match status" value="1"/>
</dbReference>
<reference evidence="2 5" key="2">
    <citation type="submission" date="2017-12" db="EMBL/GenBank/DDBJ databases">
        <title>Genome sequence of Rhizobium sullae HCNT1 isolated from Sulla coronaria nodules and featuring peculiar denitrification phenotypes.</title>
        <authorList>
            <person name="De Diego-Diaz B."/>
            <person name="Treu L."/>
            <person name="Campanaro S."/>
            <person name="Da Silva Duarte V."/>
            <person name="Basaglia M."/>
            <person name="Favaro L."/>
            <person name="Casella S."/>
            <person name="Squartini A."/>
        </authorList>
    </citation>
    <scope>NUCLEOTIDE SEQUENCE [LARGE SCALE GENOMIC DNA]</scope>
    <source>
        <strain evidence="2 5">HCNT1</strain>
    </source>
</reference>
<dbReference type="STRING" id="1041146.GCA_000427985_03647"/>